<dbReference type="Gramene" id="CDO99352">
    <property type="protein sequence ID" value="CDO99352"/>
    <property type="gene ID" value="GSCOC_T00026488001"/>
</dbReference>
<dbReference type="OMA" id="EQCETAS"/>
<organism evidence="2 3">
    <name type="scientific">Coffea canephora</name>
    <name type="common">Robusta coffee</name>
    <dbReference type="NCBI Taxonomy" id="49390"/>
    <lineage>
        <taxon>Eukaryota</taxon>
        <taxon>Viridiplantae</taxon>
        <taxon>Streptophyta</taxon>
        <taxon>Embryophyta</taxon>
        <taxon>Tracheophyta</taxon>
        <taxon>Spermatophyta</taxon>
        <taxon>Magnoliopsida</taxon>
        <taxon>eudicotyledons</taxon>
        <taxon>Gunneridae</taxon>
        <taxon>Pentapetalae</taxon>
        <taxon>asterids</taxon>
        <taxon>lamiids</taxon>
        <taxon>Gentianales</taxon>
        <taxon>Rubiaceae</taxon>
        <taxon>Ixoroideae</taxon>
        <taxon>Gardenieae complex</taxon>
        <taxon>Bertiereae - Coffeeae clade</taxon>
        <taxon>Coffeeae</taxon>
        <taxon>Coffea</taxon>
    </lineage>
</organism>
<dbReference type="Proteomes" id="UP000295252">
    <property type="component" value="Chromosome V"/>
</dbReference>
<evidence type="ECO:0000313" key="2">
    <source>
        <dbReference type="EMBL" id="CDO99352.1"/>
    </source>
</evidence>
<dbReference type="InterPro" id="IPR004158">
    <property type="entry name" value="DUF247_pln"/>
</dbReference>
<proteinExistence type="predicted"/>
<keyword evidence="1" id="KW-0472">Membrane</keyword>
<protein>
    <submittedName>
        <fullName evidence="2">Uncharacterized protein</fullName>
    </submittedName>
</protein>
<accession>A0A068TTH8</accession>
<dbReference type="OrthoDB" id="591587at2759"/>
<feature type="transmembrane region" description="Helical" evidence="1">
    <location>
        <begin position="402"/>
        <end position="426"/>
    </location>
</feature>
<dbReference type="PANTHER" id="PTHR31170:SF17">
    <property type="match status" value="1"/>
</dbReference>
<dbReference type="PANTHER" id="PTHR31170">
    <property type="entry name" value="BNAC04G53230D PROTEIN"/>
    <property type="match status" value="1"/>
</dbReference>
<evidence type="ECO:0000313" key="3">
    <source>
        <dbReference type="Proteomes" id="UP000295252"/>
    </source>
</evidence>
<dbReference type="EMBL" id="HG739087">
    <property type="protein sequence ID" value="CDO99352.1"/>
    <property type="molecule type" value="Genomic_DNA"/>
</dbReference>
<dbReference type="Pfam" id="PF03140">
    <property type="entry name" value="DUF247"/>
    <property type="match status" value="1"/>
</dbReference>
<sequence>MSGESQKRISASLNEKLSGRSQLSNEKCIFRVHDRLRRHNPQAYEPEIVAIGPYHHGKSKLQNMEEHKLRYLQGLLHRRGETSVERYIEALLPLEGRARRCYAEEISLSKDDFVEMMCLDGCFLIETLRKSQQHNLRNDEDPIFQMDWLGLSVGRDLFLFENQLPLFVLVQLFDMTKFAESENLSDLAIPYFTTGFFPCRDGYQFCTKNSDGEAIHLLDLMHKSWCSSFAAKLPEIKDFCDDLPFEFIKSSTELELRGIKFEKAERSTSWLHITFANGVIKIPPFPVGDVTETFFRNLVAYEEYILTGYEDRRCVTDYAIFMDCLIDSSRDVERLGQRGIITNCLGDDAAVSTIINKLFNDVILRREHFCYRRLFKEVNEQSSRQLNIWKAHLMRNYFKTPWSIISFLAACFLILLATVQAIFSILQYTSGLTKQK</sequence>
<keyword evidence="3" id="KW-1185">Reference proteome</keyword>
<dbReference type="InParanoid" id="A0A068TTH8"/>
<keyword evidence="1" id="KW-0812">Transmembrane</keyword>
<name>A0A068TTH8_COFCA</name>
<gene>
    <name evidence="2" type="ORF">GSCOC_T00026488001</name>
</gene>
<dbReference type="STRING" id="49390.A0A068TTH8"/>
<evidence type="ECO:0000256" key="1">
    <source>
        <dbReference type="SAM" id="Phobius"/>
    </source>
</evidence>
<dbReference type="PhylomeDB" id="A0A068TTH8"/>
<dbReference type="AlphaFoldDB" id="A0A068TTH8"/>
<reference evidence="3" key="1">
    <citation type="journal article" date="2014" name="Science">
        <title>The coffee genome provides insight into the convergent evolution of caffeine biosynthesis.</title>
        <authorList>
            <person name="Denoeud F."/>
            <person name="Carretero-Paulet L."/>
            <person name="Dereeper A."/>
            <person name="Droc G."/>
            <person name="Guyot R."/>
            <person name="Pietrella M."/>
            <person name="Zheng C."/>
            <person name="Alberti A."/>
            <person name="Anthony F."/>
            <person name="Aprea G."/>
            <person name="Aury J.M."/>
            <person name="Bento P."/>
            <person name="Bernard M."/>
            <person name="Bocs S."/>
            <person name="Campa C."/>
            <person name="Cenci A."/>
            <person name="Combes M.C."/>
            <person name="Crouzillat D."/>
            <person name="Da Silva C."/>
            <person name="Daddiego L."/>
            <person name="De Bellis F."/>
            <person name="Dussert S."/>
            <person name="Garsmeur O."/>
            <person name="Gayraud T."/>
            <person name="Guignon V."/>
            <person name="Jahn K."/>
            <person name="Jamilloux V."/>
            <person name="Joet T."/>
            <person name="Labadie K."/>
            <person name="Lan T."/>
            <person name="Leclercq J."/>
            <person name="Lepelley M."/>
            <person name="Leroy T."/>
            <person name="Li L.T."/>
            <person name="Librado P."/>
            <person name="Lopez L."/>
            <person name="Munoz A."/>
            <person name="Noel B."/>
            <person name="Pallavicini A."/>
            <person name="Perrotta G."/>
            <person name="Poncet V."/>
            <person name="Pot D."/>
            <person name="Priyono X."/>
            <person name="Rigoreau M."/>
            <person name="Rouard M."/>
            <person name="Rozas J."/>
            <person name="Tranchant-Dubreuil C."/>
            <person name="VanBuren R."/>
            <person name="Zhang Q."/>
            <person name="Andrade A.C."/>
            <person name="Argout X."/>
            <person name="Bertrand B."/>
            <person name="de Kochko A."/>
            <person name="Graziosi G."/>
            <person name="Henry R.J."/>
            <person name="Jayarama X."/>
            <person name="Ming R."/>
            <person name="Nagai C."/>
            <person name="Rounsley S."/>
            <person name="Sankoff D."/>
            <person name="Giuliano G."/>
            <person name="Albert V.A."/>
            <person name="Wincker P."/>
            <person name="Lashermes P."/>
        </authorList>
    </citation>
    <scope>NUCLEOTIDE SEQUENCE [LARGE SCALE GENOMIC DNA]</scope>
    <source>
        <strain evidence="3">cv. DH200-94</strain>
    </source>
</reference>
<keyword evidence="1" id="KW-1133">Transmembrane helix</keyword>